<dbReference type="KEGG" id="afg:AFULGI_00003290"/>
<dbReference type="GO" id="GO:0008237">
    <property type="term" value="F:metallopeptidase activity"/>
    <property type="evidence" value="ECO:0007669"/>
    <property type="project" value="UniProtKB-UniRule"/>
</dbReference>
<dbReference type="GO" id="GO:0008270">
    <property type="term" value="F:zinc ion binding"/>
    <property type="evidence" value="ECO:0007669"/>
    <property type="project" value="UniProtKB-UniRule"/>
</dbReference>
<evidence type="ECO:0000256" key="2">
    <source>
        <dbReference type="ARBA" id="ARBA00022723"/>
    </source>
</evidence>
<dbReference type="AlphaFoldDB" id="A0A075WAY1"/>
<dbReference type="InterPro" id="IPR024079">
    <property type="entry name" value="MetalloPept_cat_dom_sf"/>
</dbReference>
<dbReference type="HAMAP" id="MF_01842">
    <property type="entry name" value="Archaemetzincin"/>
    <property type="match status" value="1"/>
</dbReference>
<dbReference type="Gene3D" id="3.40.390.10">
    <property type="entry name" value="Collagenase (Catalytic Domain)"/>
    <property type="match status" value="1"/>
</dbReference>
<keyword evidence="5 6" id="KW-0482">Metalloprotease</keyword>
<evidence type="ECO:0000256" key="3">
    <source>
        <dbReference type="ARBA" id="ARBA00022801"/>
    </source>
</evidence>
<feature type="binding site" evidence="6">
    <location>
        <position position="128"/>
    </location>
    <ligand>
        <name>Zn(2+)</name>
        <dbReference type="ChEBI" id="CHEBI:29105"/>
        <label>2</label>
    </ligand>
</feature>
<sequence length="160" mass="17888">MKIYIQPLSVNSHTVEVLANSLPKIFNAEVFVLPASDVSLKCYNASRRQYNSTCILRMLPPIKVTLGVTGKDIYAKGMNFVFGEAELGGARAVLSVFRLTTADSELYRERVVKEAVHEIGHVLGLKHCSNNCVMRFSNSVQDVDRKPVSFCRECASKIRY</sequence>
<accession>A0A075WAY1</accession>
<keyword evidence="3 6" id="KW-0378">Hydrolase</keyword>
<dbReference type="PIRSF" id="PIRSF005785">
    <property type="entry name" value="Zn-prot_arch"/>
    <property type="match status" value="1"/>
</dbReference>
<dbReference type="SMR" id="A0A075WAY1"/>
<dbReference type="FunFam" id="3.40.390.10:FF:000124">
    <property type="entry name" value="Archaemetzincin"/>
    <property type="match status" value="1"/>
</dbReference>
<feature type="binding site" evidence="6">
    <location>
        <position position="117"/>
    </location>
    <ligand>
        <name>Zn(2+)</name>
        <dbReference type="ChEBI" id="CHEBI:29105"/>
        <label>1</label>
        <note>catalytic</note>
    </ligand>
</feature>
<feature type="binding site" evidence="6">
    <location>
        <position position="151"/>
    </location>
    <ligand>
        <name>Zn(2+)</name>
        <dbReference type="ChEBI" id="CHEBI:29105"/>
        <label>2</label>
    </ligand>
</feature>
<feature type="active site" description="Proton acceptor" evidence="6">
    <location>
        <position position="118"/>
    </location>
</feature>
<dbReference type="GeneID" id="24793869"/>
<dbReference type="GO" id="GO:0006508">
    <property type="term" value="P:proteolysis"/>
    <property type="evidence" value="ECO:0007669"/>
    <property type="project" value="UniProtKB-UniRule"/>
</dbReference>
<evidence type="ECO:0000256" key="6">
    <source>
        <dbReference type="HAMAP-Rule" id="MF_01842"/>
    </source>
</evidence>
<keyword evidence="2 6" id="KW-0479">Metal-binding</keyword>
<name>A0A075WAY1_ARCFL</name>
<proteinExistence type="inferred from homology"/>
<dbReference type="CDD" id="cd11375">
    <property type="entry name" value="Peptidase_M54"/>
    <property type="match status" value="1"/>
</dbReference>
<comment type="subunit">
    <text evidence="6">Monomer.</text>
</comment>
<feature type="binding site" evidence="6">
    <location>
        <position position="121"/>
    </location>
    <ligand>
        <name>Zn(2+)</name>
        <dbReference type="ChEBI" id="CHEBI:29105"/>
        <label>1</label>
        <note>catalytic</note>
    </ligand>
</feature>
<organism evidence="7 8">
    <name type="scientific">Archaeoglobus fulgidus DSM 8774</name>
    <dbReference type="NCBI Taxonomy" id="1344584"/>
    <lineage>
        <taxon>Archaea</taxon>
        <taxon>Methanobacteriati</taxon>
        <taxon>Methanobacteriota</taxon>
        <taxon>Archaeoglobi</taxon>
        <taxon>Archaeoglobales</taxon>
        <taxon>Archaeoglobaceae</taxon>
        <taxon>Archaeoglobus</taxon>
    </lineage>
</organism>
<dbReference type="HOGENOM" id="CLU_108521_2_0_2"/>
<feature type="binding site" evidence="6">
    <location>
        <position position="154"/>
    </location>
    <ligand>
        <name>Zn(2+)</name>
        <dbReference type="ChEBI" id="CHEBI:29105"/>
        <label>2</label>
    </ligand>
</feature>
<comment type="cofactor">
    <cofactor evidence="6">
        <name>Zn(2+)</name>
        <dbReference type="ChEBI" id="CHEBI:29105"/>
    </cofactor>
    <text evidence="6">Binds 2 Zn(2+) ions per subunit. One is catalytic, whereas the other seems to have a structural role.</text>
</comment>
<dbReference type="PANTHER" id="PTHR15910:SF1">
    <property type="entry name" value="ARCHAEMETZINCIN-2"/>
    <property type="match status" value="1"/>
</dbReference>
<evidence type="ECO:0000256" key="5">
    <source>
        <dbReference type="ARBA" id="ARBA00023049"/>
    </source>
</evidence>
<comment type="similarity">
    <text evidence="6">Belongs to the peptidase M54 family.</text>
</comment>
<protein>
    <recommendedName>
        <fullName evidence="6">Archaemetzincin</fullName>
        <ecNumber evidence="6">3.4.-.-</ecNumber>
    </recommendedName>
</protein>
<dbReference type="PANTHER" id="PTHR15910">
    <property type="entry name" value="ARCHAEMETZINCIN"/>
    <property type="match status" value="1"/>
</dbReference>
<dbReference type="EMBL" id="CP006577">
    <property type="protein sequence ID" value="AIG97151.1"/>
    <property type="molecule type" value="Genomic_DNA"/>
</dbReference>
<gene>
    <name evidence="6" type="primary">amzA</name>
    <name evidence="7" type="ORF">AFULGI_00003290</name>
</gene>
<feature type="binding site" evidence="6">
    <location>
        <position position="127"/>
    </location>
    <ligand>
        <name>Zn(2+)</name>
        <dbReference type="ChEBI" id="CHEBI:29105"/>
        <label>1</label>
        <note>catalytic</note>
    </ligand>
</feature>
<evidence type="ECO:0000256" key="4">
    <source>
        <dbReference type="ARBA" id="ARBA00022833"/>
    </source>
</evidence>
<dbReference type="RefSeq" id="WP_010877837.1">
    <property type="nucleotide sequence ID" value="NZ_CP006577.1"/>
</dbReference>
<evidence type="ECO:0000256" key="1">
    <source>
        <dbReference type="ARBA" id="ARBA00022670"/>
    </source>
</evidence>
<comment type="function">
    <text evidence="6">Probable zinc metalloprotease whose natural substrate is unknown.</text>
</comment>
<dbReference type="SUPFAM" id="SSF55486">
    <property type="entry name" value="Metalloproteases ('zincins'), catalytic domain"/>
    <property type="match status" value="1"/>
</dbReference>
<keyword evidence="4 6" id="KW-0862">Zinc</keyword>
<reference evidence="7 8" key="1">
    <citation type="submission" date="2013-07" db="EMBL/GenBank/DDBJ databases">
        <title>Genome of Archaeoglobus fulgidus.</title>
        <authorList>
            <person name="Fiebig A."/>
            <person name="Birkeland N.-K."/>
        </authorList>
    </citation>
    <scope>NUCLEOTIDE SEQUENCE [LARGE SCALE GENOMIC DNA]</scope>
    <source>
        <strain evidence="7 8">DSM 8774</strain>
    </source>
</reference>
<dbReference type="InterPro" id="IPR012091">
    <property type="entry name" value="Pept_M54_archaemetzncn_arc/bac"/>
</dbReference>
<keyword evidence="1 6" id="KW-0645">Protease</keyword>
<dbReference type="EC" id="3.4.-.-" evidence="6"/>
<evidence type="ECO:0000313" key="8">
    <source>
        <dbReference type="Proteomes" id="UP000028501"/>
    </source>
</evidence>
<feature type="binding site" evidence="6">
    <location>
        <position position="132"/>
    </location>
    <ligand>
        <name>Zn(2+)</name>
        <dbReference type="ChEBI" id="CHEBI:29105"/>
        <label>2</label>
    </ligand>
</feature>
<dbReference type="Proteomes" id="UP000028501">
    <property type="component" value="Chromosome"/>
</dbReference>
<dbReference type="InterPro" id="IPR012962">
    <property type="entry name" value="Pept_M54_archaemetzincn"/>
</dbReference>
<dbReference type="NCBIfam" id="NF033823">
    <property type="entry name" value="archmetzin"/>
    <property type="match status" value="1"/>
</dbReference>
<dbReference type="Pfam" id="PF07998">
    <property type="entry name" value="Peptidase_M54"/>
    <property type="match status" value="1"/>
</dbReference>
<evidence type="ECO:0000313" key="7">
    <source>
        <dbReference type="EMBL" id="AIG97151.1"/>
    </source>
</evidence>